<dbReference type="KEGG" id="malk:MalAC0309_2615"/>
<evidence type="ECO:0000313" key="3">
    <source>
        <dbReference type="Proteomes" id="UP000218965"/>
    </source>
</evidence>
<evidence type="ECO:0000313" key="2">
    <source>
        <dbReference type="EMBL" id="BAU33450.1"/>
    </source>
</evidence>
<organism evidence="2 3">
    <name type="scientific">Microcella alkaliphila</name>
    <dbReference type="NCBI Taxonomy" id="279828"/>
    <lineage>
        <taxon>Bacteria</taxon>
        <taxon>Bacillati</taxon>
        <taxon>Actinomycetota</taxon>
        <taxon>Actinomycetes</taxon>
        <taxon>Micrococcales</taxon>
        <taxon>Microbacteriaceae</taxon>
        <taxon>Microcella</taxon>
    </lineage>
</organism>
<feature type="region of interest" description="Disordered" evidence="1">
    <location>
        <begin position="48"/>
        <end position="70"/>
    </location>
</feature>
<accession>A0A0U4X0J0</accession>
<evidence type="ECO:0000256" key="1">
    <source>
        <dbReference type="SAM" id="MobiDB-lite"/>
    </source>
</evidence>
<proteinExistence type="predicted"/>
<sequence length="70" mass="7746">MRVESENRAPSDGQLVHNALVDEPPDDAPHALVAARADKLDDLADAHPVAPANQSCENFPVSRWRDDFER</sequence>
<feature type="region of interest" description="Disordered" evidence="1">
    <location>
        <begin position="1"/>
        <end position="27"/>
    </location>
</feature>
<dbReference type="AlphaFoldDB" id="A0A0U4X0J0"/>
<name>A0A0U4X0J0_9MICO</name>
<reference evidence="2 3" key="2">
    <citation type="submission" date="2016-01" db="EMBL/GenBank/DDBJ databases">
        <title>Microcella alkaliphila JAM AC0309 whole genome shotgun sequence.</title>
        <authorList>
            <person name="Kurata A."/>
            <person name="Hirose Y."/>
            <person name="Kishimoto N."/>
            <person name="Kobayashi T."/>
        </authorList>
    </citation>
    <scope>NUCLEOTIDE SEQUENCE [LARGE SCALE GENOMIC DNA]</scope>
    <source>
        <strain evidence="2 3">JAM AC0309</strain>
    </source>
</reference>
<protein>
    <submittedName>
        <fullName evidence="2">Magnesium transporter</fullName>
    </submittedName>
</protein>
<gene>
    <name evidence="2" type="ORF">MalAC0309_2615</name>
</gene>
<reference evidence="3" key="1">
    <citation type="submission" date="2015-12" db="EMBL/GenBank/DDBJ databases">
        <authorList>
            <person name="Shamseldin A."/>
            <person name="Moawad H."/>
            <person name="Abd El-Rahim W.M."/>
            <person name="Sadowsky M.J."/>
        </authorList>
    </citation>
    <scope>NUCLEOTIDE SEQUENCE [LARGE SCALE GENOMIC DNA]</scope>
    <source>
        <strain evidence="3">JAM AC0309</strain>
    </source>
</reference>
<dbReference type="Proteomes" id="UP000218965">
    <property type="component" value="Chromosome"/>
</dbReference>
<dbReference type="EMBL" id="AP017315">
    <property type="protein sequence ID" value="BAU33450.1"/>
    <property type="molecule type" value="Genomic_DNA"/>
</dbReference>